<sequence>MGCVESNEVLSSEAIDTNSVAAPPAPQTTAPASEKVKKKRRHSLRERWATGKKTSTEDLGNRTESTKIHVIWRRVSLFSTKRDSLKSMSAEVAGPSHLNSDQEPQPDTSEKFGETY</sequence>
<organism evidence="2 3">
    <name type="scientific">Podarcis lilfordi</name>
    <name type="common">Lilford's wall lizard</name>
    <dbReference type="NCBI Taxonomy" id="74358"/>
    <lineage>
        <taxon>Eukaryota</taxon>
        <taxon>Metazoa</taxon>
        <taxon>Chordata</taxon>
        <taxon>Craniata</taxon>
        <taxon>Vertebrata</taxon>
        <taxon>Euteleostomi</taxon>
        <taxon>Lepidosauria</taxon>
        <taxon>Squamata</taxon>
        <taxon>Bifurcata</taxon>
        <taxon>Unidentata</taxon>
        <taxon>Episquamata</taxon>
        <taxon>Laterata</taxon>
        <taxon>Lacertibaenia</taxon>
        <taxon>Lacertidae</taxon>
        <taxon>Podarcis</taxon>
    </lineage>
</organism>
<dbReference type="Proteomes" id="UP001178461">
    <property type="component" value="Chromosome 16"/>
</dbReference>
<dbReference type="AlphaFoldDB" id="A0AA35LMB9"/>
<gene>
    <name evidence="2" type="ORF">PODLI_1B016624</name>
</gene>
<accession>A0AA35LMB9</accession>
<evidence type="ECO:0000313" key="3">
    <source>
        <dbReference type="Proteomes" id="UP001178461"/>
    </source>
</evidence>
<feature type="region of interest" description="Disordered" evidence="1">
    <location>
        <begin position="1"/>
        <end position="64"/>
    </location>
</feature>
<name>A0AA35LMB9_9SAUR</name>
<feature type="compositionally biased region" description="Polar residues" evidence="1">
    <location>
        <begin position="8"/>
        <end position="20"/>
    </location>
</feature>
<feature type="compositionally biased region" description="Polar residues" evidence="1">
    <location>
        <begin position="97"/>
        <end position="107"/>
    </location>
</feature>
<evidence type="ECO:0000256" key="1">
    <source>
        <dbReference type="SAM" id="MobiDB-lite"/>
    </source>
</evidence>
<reference evidence="2" key="1">
    <citation type="submission" date="2022-12" db="EMBL/GenBank/DDBJ databases">
        <authorList>
            <person name="Alioto T."/>
            <person name="Alioto T."/>
            <person name="Gomez Garrido J."/>
        </authorList>
    </citation>
    <scope>NUCLEOTIDE SEQUENCE</scope>
</reference>
<protein>
    <submittedName>
        <fullName evidence="2">Uncharacterized protein</fullName>
    </submittedName>
</protein>
<proteinExistence type="predicted"/>
<feature type="compositionally biased region" description="Basic and acidic residues" evidence="1">
    <location>
        <begin position="45"/>
        <end position="64"/>
    </location>
</feature>
<dbReference type="EMBL" id="OX395143">
    <property type="protein sequence ID" value="CAI5798164.1"/>
    <property type="molecule type" value="Genomic_DNA"/>
</dbReference>
<keyword evidence="3" id="KW-1185">Reference proteome</keyword>
<evidence type="ECO:0000313" key="2">
    <source>
        <dbReference type="EMBL" id="CAI5798164.1"/>
    </source>
</evidence>
<feature type="region of interest" description="Disordered" evidence="1">
    <location>
        <begin position="82"/>
        <end position="116"/>
    </location>
</feature>